<sequence length="140" mass="15750">MYMKEIRIAARLFVIALSVICINSVVGLKCYHGVTAEYFHSSVSFKIDTCQVGNFCIKYHRADFRNQRSFIIKSCDDNGICADEGCTVGFVAAKFMGFKRGPLANIWDCCCKKMLCNSALFYFNHPIVPVSFAVLVSLYI</sequence>
<keyword evidence="2" id="KW-1185">Reference proteome</keyword>
<accession>A0A8J2LQ45</accession>
<gene>
    <name evidence="1" type="ORF">CJOHNSTONI_LOCUS2813</name>
</gene>
<dbReference type="OrthoDB" id="10387218at2759"/>
<evidence type="ECO:0000313" key="2">
    <source>
        <dbReference type="Proteomes" id="UP000746747"/>
    </source>
</evidence>
<protein>
    <submittedName>
        <fullName evidence="1">Uncharacterized protein</fullName>
    </submittedName>
</protein>
<dbReference type="AlphaFoldDB" id="A0A8J2LQ45"/>
<comment type="caution">
    <text evidence="1">The sequence shown here is derived from an EMBL/GenBank/DDBJ whole genome shotgun (WGS) entry which is preliminary data.</text>
</comment>
<proteinExistence type="predicted"/>
<dbReference type="EMBL" id="CAKAEH010001005">
    <property type="protein sequence ID" value="CAG9532511.1"/>
    <property type="molecule type" value="Genomic_DNA"/>
</dbReference>
<name>A0A8J2LQ45_9BILA</name>
<organism evidence="1 2">
    <name type="scientific">Cercopithifilaria johnstoni</name>
    <dbReference type="NCBI Taxonomy" id="2874296"/>
    <lineage>
        <taxon>Eukaryota</taxon>
        <taxon>Metazoa</taxon>
        <taxon>Ecdysozoa</taxon>
        <taxon>Nematoda</taxon>
        <taxon>Chromadorea</taxon>
        <taxon>Rhabditida</taxon>
        <taxon>Spirurina</taxon>
        <taxon>Spiruromorpha</taxon>
        <taxon>Filarioidea</taxon>
        <taxon>Onchocercidae</taxon>
        <taxon>Cercopithifilaria</taxon>
    </lineage>
</organism>
<evidence type="ECO:0000313" key="1">
    <source>
        <dbReference type="EMBL" id="CAG9532511.1"/>
    </source>
</evidence>
<reference evidence="1" key="1">
    <citation type="submission" date="2021-09" db="EMBL/GenBank/DDBJ databases">
        <authorList>
            <consortium name="Pathogen Informatics"/>
        </authorList>
    </citation>
    <scope>NUCLEOTIDE SEQUENCE</scope>
</reference>
<dbReference type="Proteomes" id="UP000746747">
    <property type="component" value="Unassembled WGS sequence"/>
</dbReference>